<organism evidence="2 3">
    <name type="scientific">Kwoniella heveanensis BCC8398</name>
    <dbReference type="NCBI Taxonomy" id="1296120"/>
    <lineage>
        <taxon>Eukaryota</taxon>
        <taxon>Fungi</taxon>
        <taxon>Dikarya</taxon>
        <taxon>Basidiomycota</taxon>
        <taxon>Agaricomycotina</taxon>
        <taxon>Tremellomycetes</taxon>
        <taxon>Tremellales</taxon>
        <taxon>Cryptococcaceae</taxon>
        <taxon>Kwoniella</taxon>
    </lineage>
</organism>
<gene>
    <name evidence="2" type="ORF">I316_02312</name>
</gene>
<dbReference type="OrthoDB" id="2563680at2759"/>
<dbReference type="AlphaFoldDB" id="A0A1B9GXS5"/>
<feature type="compositionally biased region" description="Acidic residues" evidence="1">
    <location>
        <begin position="464"/>
        <end position="476"/>
    </location>
</feature>
<dbReference type="EMBL" id="KI669497">
    <property type="protein sequence ID" value="OCF35819.1"/>
    <property type="molecule type" value="Genomic_DNA"/>
</dbReference>
<feature type="region of interest" description="Disordered" evidence="1">
    <location>
        <begin position="191"/>
        <end position="286"/>
    </location>
</feature>
<feature type="region of interest" description="Disordered" evidence="1">
    <location>
        <begin position="424"/>
        <end position="505"/>
    </location>
</feature>
<evidence type="ECO:0000256" key="1">
    <source>
        <dbReference type="SAM" id="MobiDB-lite"/>
    </source>
</evidence>
<dbReference type="STRING" id="1296120.A0A1B9GXS5"/>
<feature type="compositionally biased region" description="Polar residues" evidence="1">
    <location>
        <begin position="263"/>
        <end position="272"/>
    </location>
</feature>
<keyword evidence="3" id="KW-1185">Reference proteome</keyword>
<reference evidence="3" key="2">
    <citation type="submission" date="2013-12" db="EMBL/GenBank/DDBJ databases">
        <title>Evolution of pathogenesis and genome organization in the Tremellales.</title>
        <authorList>
            <person name="Cuomo C."/>
            <person name="Litvintseva A."/>
            <person name="Heitman J."/>
            <person name="Chen Y."/>
            <person name="Sun S."/>
            <person name="Springer D."/>
            <person name="Dromer F."/>
            <person name="Young S."/>
            <person name="Zeng Q."/>
            <person name="Chapman S."/>
            <person name="Gujja S."/>
            <person name="Saif S."/>
            <person name="Birren B."/>
        </authorList>
    </citation>
    <scope>NUCLEOTIDE SEQUENCE [LARGE SCALE GENOMIC DNA]</scope>
    <source>
        <strain evidence="3">BCC8398</strain>
    </source>
</reference>
<accession>A0A1B9GXS5</accession>
<evidence type="ECO:0000313" key="2">
    <source>
        <dbReference type="EMBL" id="OCF35819.1"/>
    </source>
</evidence>
<protein>
    <recommendedName>
        <fullName evidence="4">BTB domain-containing protein</fullName>
    </recommendedName>
</protein>
<feature type="region of interest" description="Disordered" evidence="1">
    <location>
        <begin position="1"/>
        <end position="107"/>
    </location>
</feature>
<evidence type="ECO:0000313" key="3">
    <source>
        <dbReference type="Proteomes" id="UP000092666"/>
    </source>
</evidence>
<feature type="compositionally biased region" description="Polar residues" evidence="1">
    <location>
        <begin position="38"/>
        <end position="47"/>
    </location>
</feature>
<feature type="compositionally biased region" description="Acidic residues" evidence="1">
    <location>
        <begin position="483"/>
        <end position="494"/>
    </location>
</feature>
<reference evidence="2 3" key="1">
    <citation type="submission" date="2013-07" db="EMBL/GenBank/DDBJ databases">
        <title>The Genome Sequence of Cryptococcus heveanensis BCC8398.</title>
        <authorList>
            <consortium name="The Broad Institute Genome Sequencing Platform"/>
            <person name="Cuomo C."/>
            <person name="Litvintseva A."/>
            <person name="Chen Y."/>
            <person name="Heitman J."/>
            <person name="Sun S."/>
            <person name="Springer D."/>
            <person name="Dromer F."/>
            <person name="Young S.K."/>
            <person name="Zeng Q."/>
            <person name="Gargeya S."/>
            <person name="Fitzgerald M."/>
            <person name="Abouelleil A."/>
            <person name="Alvarado L."/>
            <person name="Berlin A.M."/>
            <person name="Chapman S.B."/>
            <person name="Dewar J."/>
            <person name="Goldberg J."/>
            <person name="Griggs A."/>
            <person name="Gujja S."/>
            <person name="Hansen M."/>
            <person name="Howarth C."/>
            <person name="Imamovic A."/>
            <person name="Larimer J."/>
            <person name="McCowan C."/>
            <person name="Murphy C."/>
            <person name="Pearson M."/>
            <person name="Priest M."/>
            <person name="Roberts A."/>
            <person name="Saif S."/>
            <person name="Shea T."/>
            <person name="Sykes S."/>
            <person name="Wortman J."/>
            <person name="Nusbaum C."/>
            <person name="Birren B."/>
        </authorList>
    </citation>
    <scope>NUCLEOTIDE SEQUENCE [LARGE SCALE GENOMIC DNA]</scope>
    <source>
        <strain evidence="2 3">BCC8398</strain>
    </source>
</reference>
<evidence type="ECO:0008006" key="4">
    <source>
        <dbReference type="Google" id="ProtNLM"/>
    </source>
</evidence>
<feature type="compositionally biased region" description="Polar residues" evidence="1">
    <location>
        <begin position="207"/>
        <end position="218"/>
    </location>
</feature>
<feature type="compositionally biased region" description="Low complexity" evidence="1">
    <location>
        <begin position="52"/>
        <end position="69"/>
    </location>
</feature>
<feature type="compositionally biased region" description="Low complexity" evidence="1">
    <location>
        <begin position="191"/>
        <end position="204"/>
    </location>
</feature>
<dbReference type="Proteomes" id="UP000092666">
    <property type="component" value="Unassembled WGS sequence"/>
</dbReference>
<feature type="compositionally biased region" description="Basic and acidic residues" evidence="1">
    <location>
        <begin position="244"/>
        <end position="260"/>
    </location>
</feature>
<proteinExistence type="predicted"/>
<name>A0A1B9GXS5_9TREE</name>
<sequence length="520" mass="56673">MVAATPTPMITVKDEPHTPVPLPTSPDGMADQEATFDLQRTPQQQQHRSLHSPGSRIGSSPGSMSMSQRRGVKPSFPGARVPSRGAPATRELPTPLYSASSRQPPYPSPVPLLTAPLSPTNANASRWHQSAPAVPMTAFPTKTPHQPNPYQVSLDEIPKDFVLKKLVQLASKYWYAPHSADCHIIVPIRRQSSTSTQVPTTPRTAVPSISQRQRQNIGPQPAGAVHHDASQPGSSFWGPPQEITSDRVKVEPGSEEDVKPDVLTSSVKTTAQGVRDPSARRGSLPGDNQLEQCLVFPLHKDYLTTQSVLFRTLLNSQAAQISNPPPRDDNGRLLFQSPVIRGAKVLPTRADRPKALYVPLPDPASFGVILHWLYWHDADHFNHCLSKGLVTWQGVIRNIEYLSLDNEIKLLAGKWWKRWVKPTEPTERTKTGPVSVKGFGASGKKRAMSVSTGLKKPINRGGADEDDDDEEEDEDGNGIGIDSGDEADEEDLEVDGAGVGKASVIDDSFADHVSARFGRL</sequence>